<dbReference type="FunFam" id="3.40.50.300:FF:000527">
    <property type="entry name" value="Tyrosine-protein kinase etk"/>
    <property type="match status" value="1"/>
</dbReference>
<feature type="domain" description="AAA" evidence="20">
    <location>
        <begin position="624"/>
        <end position="756"/>
    </location>
</feature>
<comment type="similarity">
    <text evidence="3">Belongs to the etk/wzc family.</text>
</comment>
<evidence type="ECO:0000256" key="9">
    <source>
        <dbReference type="ARBA" id="ARBA00022741"/>
    </source>
</evidence>
<keyword evidence="8 18" id="KW-0812">Transmembrane</keyword>
<dbReference type="Gene3D" id="3.40.50.300">
    <property type="entry name" value="P-loop containing nucleotide triphosphate hydrolases"/>
    <property type="match status" value="1"/>
</dbReference>
<keyword evidence="5" id="KW-1003">Cell membrane</keyword>
<dbReference type="Pfam" id="PF13614">
    <property type="entry name" value="AAA_31"/>
    <property type="match status" value="1"/>
</dbReference>
<evidence type="ECO:0000256" key="10">
    <source>
        <dbReference type="ARBA" id="ARBA00022777"/>
    </source>
</evidence>
<evidence type="ECO:0000256" key="17">
    <source>
        <dbReference type="SAM" id="MobiDB-lite"/>
    </source>
</evidence>
<keyword evidence="23" id="KW-1185">Reference proteome</keyword>
<dbReference type="Proteomes" id="UP000582837">
    <property type="component" value="Unassembled WGS sequence"/>
</dbReference>
<keyword evidence="16" id="KW-0175">Coiled coil</keyword>
<keyword evidence="6" id="KW-0997">Cell inner membrane</keyword>
<keyword evidence="11" id="KW-0067">ATP-binding</keyword>
<reference evidence="22 23" key="1">
    <citation type="submission" date="2020-08" db="EMBL/GenBank/DDBJ databases">
        <title>Genomic Encyclopedia of Type Strains, Phase IV (KMG-IV): sequencing the most valuable type-strain genomes for metagenomic binning, comparative biology and taxonomic classification.</title>
        <authorList>
            <person name="Goeker M."/>
        </authorList>
    </citation>
    <scope>NUCLEOTIDE SEQUENCE [LARGE SCALE GENOMIC DNA]</scope>
    <source>
        <strain evidence="22 23">DSM 29007</strain>
    </source>
</reference>
<dbReference type="GO" id="GO:0005886">
    <property type="term" value="C:plasma membrane"/>
    <property type="evidence" value="ECO:0007669"/>
    <property type="project" value="UniProtKB-SubCell"/>
</dbReference>
<feature type="domain" description="Polysaccharide chain length determinant N-terminal" evidence="19">
    <location>
        <begin position="20"/>
        <end position="111"/>
    </location>
</feature>
<evidence type="ECO:0000256" key="8">
    <source>
        <dbReference type="ARBA" id="ARBA00022692"/>
    </source>
</evidence>
<feature type="coiled-coil region" evidence="16">
    <location>
        <begin position="264"/>
        <end position="291"/>
    </location>
</feature>
<evidence type="ECO:0000256" key="7">
    <source>
        <dbReference type="ARBA" id="ARBA00022679"/>
    </source>
</evidence>
<evidence type="ECO:0000313" key="22">
    <source>
        <dbReference type="EMBL" id="MBB6068567.1"/>
    </source>
</evidence>
<dbReference type="InterPro" id="IPR025669">
    <property type="entry name" value="AAA_dom"/>
</dbReference>
<proteinExistence type="inferred from homology"/>
<dbReference type="Pfam" id="PF02706">
    <property type="entry name" value="Wzz"/>
    <property type="match status" value="1"/>
</dbReference>
<evidence type="ECO:0000256" key="12">
    <source>
        <dbReference type="ARBA" id="ARBA00022989"/>
    </source>
</evidence>
<dbReference type="InterPro" id="IPR027417">
    <property type="entry name" value="P-loop_NTPase"/>
</dbReference>
<dbReference type="GO" id="GO:0005524">
    <property type="term" value="F:ATP binding"/>
    <property type="evidence" value="ECO:0007669"/>
    <property type="project" value="UniProtKB-KW"/>
</dbReference>
<keyword evidence="7 22" id="KW-0808">Transferase</keyword>
<comment type="similarity">
    <text evidence="2">Belongs to the CpsD/CapB family.</text>
</comment>
<dbReference type="EC" id="2.7.10.2" evidence="4"/>
<feature type="coiled-coil region" evidence="16">
    <location>
        <begin position="386"/>
        <end position="413"/>
    </location>
</feature>
<sequence>MISKATPPRLTTEGDDPGQDISLREVWGTVVRHRILIALTALALVVAAGIYTWMQVPAYQSVVTLRIDESNSTGSVLSSLSPVAGLSRGKIETEMRVLQSRRVTEAVVDSLNLTLRVQEPAGARTLIVIHDLPRTGGEGHYELARRSDGSYAMTATATAPTVRAPASVAVGQPFTLGTARLSLGPDVARDKPQAIVFNISPFRGTVSGVRSGIAVERADLVSHVVNVTYTSADPRVAADVPNVLAARFLEEKLSGLRSESRSTVQFLREQVSSYNEQLRLAEERVRSYRESQQVVSLTEEASEQVRRLAADQAEYDRLRSERQSLATLLAEVTAAARAGVSNGTSGTSPYRRLASFPVFLVNRAVQDMLQSLTALETRRSEVLVQRTEVDNDVQSINERIGQIEEQLLQLARSYLASLDSQIASKQSSLNRFGGELARIPSREVGFARLSREQDLLTQIYNLLQTRLKEAEIQAAAEPSDVEIIDSALVPITPISPNPVKNVGLGLILGLGLGVALAFVRQAVDTKIRSRQDVEQATSGAPVLGMIPRIRISQLAPLSPNGNGKGKAAQGGRGKHVDDVREYGPVTRRNPQSPVAESYRALRTNIMFAGADSSPRVLVVTSAFPGDGKSTSASNLAITLAQQGTRTLLVDADLRRGVLHSVFGISSDPGLSHVLLGKVPLDEAISTVSAGENGVVLDVLPTGVLPPNPAELLGHQRTRDLVETLRERYEMIIFDAPPLNLVTDAAVLGTVADATILVARNGITDRRALEHAALQLSHVGAVLGGVILNDVVGDENSYYNSGYGYTYGAYRRN</sequence>
<accession>A0A841GJ36</accession>
<keyword evidence="12 18" id="KW-1133">Transmembrane helix</keyword>
<evidence type="ECO:0000256" key="16">
    <source>
        <dbReference type="SAM" id="Coils"/>
    </source>
</evidence>
<keyword evidence="13 18" id="KW-0472">Membrane</keyword>
<dbReference type="InterPro" id="IPR050445">
    <property type="entry name" value="Bact_polysacc_biosynth/exp"/>
</dbReference>
<evidence type="ECO:0000259" key="20">
    <source>
        <dbReference type="Pfam" id="PF13614"/>
    </source>
</evidence>
<evidence type="ECO:0000256" key="1">
    <source>
        <dbReference type="ARBA" id="ARBA00004429"/>
    </source>
</evidence>
<dbReference type="GO" id="GO:0004715">
    <property type="term" value="F:non-membrane spanning protein tyrosine kinase activity"/>
    <property type="evidence" value="ECO:0007669"/>
    <property type="project" value="UniProtKB-EC"/>
</dbReference>
<comment type="catalytic activity">
    <reaction evidence="15">
        <text>L-tyrosyl-[protein] + ATP = O-phospho-L-tyrosyl-[protein] + ADP + H(+)</text>
        <dbReference type="Rhea" id="RHEA:10596"/>
        <dbReference type="Rhea" id="RHEA-COMP:10136"/>
        <dbReference type="Rhea" id="RHEA-COMP:20101"/>
        <dbReference type="ChEBI" id="CHEBI:15378"/>
        <dbReference type="ChEBI" id="CHEBI:30616"/>
        <dbReference type="ChEBI" id="CHEBI:46858"/>
        <dbReference type="ChEBI" id="CHEBI:61978"/>
        <dbReference type="ChEBI" id="CHEBI:456216"/>
        <dbReference type="EC" id="2.7.10.2"/>
    </reaction>
</comment>
<protein>
    <recommendedName>
        <fullName evidence="4">non-specific protein-tyrosine kinase</fullName>
        <ecNumber evidence="4">2.7.10.2</ecNumber>
    </recommendedName>
</protein>
<evidence type="ECO:0000259" key="19">
    <source>
        <dbReference type="Pfam" id="PF02706"/>
    </source>
</evidence>
<feature type="transmembrane region" description="Helical" evidence="18">
    <location>
        <begin position="35"/>
        <end position="54"/>
    </location>
</feature>
<comment type="subcellular location">
    <subcellularLocation>
        <location evidence="1">Cell inner membrane</location>
        <topology evidence="1">Multi-pass membrane protein</topology>
    </subcellularLocation>
</comment>
<dbReference type="PANTHER" id="PTHR32309">
    <property type="entry name" value="TYROSINE-PROTEIN KINASE"/>
    <property type="match status" value="1"/>
</dbReference>
<evidence type="ECO:0000256" key="15">
    <source>
        <dbReference type="ARBA" id="ARBA00051245"/>
    </source>
</evidence>
<dbReference type="AlphaFoldDB" id="A0A841GJ36"/>
<keyword evidence="10 22" id="KW-0418">Kinase</keyword>
<evidence type="ECO:0000313" key="23">
    <source>
        <dbReference type="Proteomes" id="UP000582837"/>
    </source>
</evidence>
<comment type="caution">
    <text evidence="22">The sequence shown here is derived from an EMBL/GenBank/DDBJ whole genome shotgun (WGS) entry which is preliminary data.</text>
</comment>
<evidence type="ECO:0000256" key="4">
    <source>
        <dbReference type="ARBA" id="ARBA00011903"/>
    </source>
</evidence>
<evidence type="ECO:0000256" key="18">
    <source>
        <dbReference type="SAM" id="Phobius"/>
    </source>
</evidence>
<evidence type="ECO:0000259" key="21">
    <source>
        <dbReference type="Pfam" id="PF13807"/>
    </source>
</evidence>
<evidence type="ECO:0000256" key="14">
    <source>
        <dbReference type="ARBA" id="ARBA00023137"/>
    </source>
</evidence>
<dbReference type="InterPro" id="IPR003856">
    <property type="entry name" value="LPS_length_determ_N"/>
</dbReference>
<dbReference type="PANTHER" id="PTHR32309:SF13">
    <property type="entry name" value="FERRIC ENTEROBACTIN TRANSPORT PROTEIN FEPE"/>
    <property type="match status" value="1"/>
</dbReference>
<evidence type="ECO:0000256" key="6">
    <source>
        <dbReference type="ARBA" id="ARBA00022519"/>
    </source>
</evidence>
<dbReference type="InterPro" id="IPR032807">
    <property type="entry name" value="GNVR"/>
</dbReference>
<dbReference type="InterPro" id="IPR005702">
    <property type="entry name" value="Wzc-like_C"/>
</dbReference>
<evidence type="ECO:0000256" key="3">
    <source>
        <dbReference type="ARBA" id="ARBA00008883"/>
    </source>
</evidence>
<keyword evidence="14" id="KW-0829">Tyrosine-protein kinase</keyword>
<evidence type="ECO:0000256" key="5">
    <source>
        <dbReference type="ARBA" id="ARBA00022475"/>
    </source>
</evidence>
<dbReference type="Pfam" id="PF13807">
    <property type="entry name" value="GNVR"/>
    <property type="match status" value="1"/>
</dbReference>
<name>A0A841GJ36_9BACT</name>
<dbReference type="NCBIfam" id="TIGR01007">
    <property type="entry name" value="eps_fam"/>
    <property type="match status" value="1"/>
</dbReference>
<feature type="compositionally biased region" description="Gly residues" evidence="17">
    <location>
        <begin position="562"/>
        <end position="571"/>
    </location>
</feature>
<gene>
    <name evidence="22" type="ORF">HNQ61_000178</name>
</gene>
<dbReference type="CDD" id="cd05387">
    <property type="entry name" value="BY-kinase"/>
    <property type="match status" value="1"/>
</dbReference>
<dbReference type="GO" id="GO:0042802">
    <property type="term" value="F:identical protein binding"/>
    <property type="evidence" value="ECO:0007669"/>
    <property type="project" value="UniProtKB-ARBA"/>
</dbReference>
<dbReference type="RefSeq" id="WP_170030763.1">
    <property type="nucleotide sequence ID" value="NZ_JABDTL010000001.1"/>
</dbReference>
<evidence type="ECO:0000256" key="11">
    <source>
        <dbReference type="ARBA" id="ARBA00022840"/>
    </source>
</evidence>
<feature type="domain" description="Tyrosine-protein kinase G-rich" evidence="21">
    <location>
        <begin position="448"/>
        <end position="522"/>
    </location>
</feature>
<evidence type="ECO:0000256" key="13">
    <source>
        <dbReference type="ARBA" id="ARBA00023136"/>
    </source>
</evidence>
<keyword evidence="9" id="KW-0547">Nucleotide-binding</keyword>
<dbReference type="EMBL" id="JACHIA010000001">
    <property type="protein sequence ID" value="MBB6068567.1"/>
    <property type="molecule type" value="Genomic_DNA"/>
</dbReference>
<dbReference type="SUPFAM" id="SSF52540">
    <property type="entry name" value="P-loop containing nucleoside triphosphate hydrolases"/>
    <property type="match status" value="1"/>
</dbReference>
<feature type="region of interest" description="Disordered" evidence="17">
    <location>
        <begin position="557"/>
        <end position="578"/>
    </location>
</feature>
<organism evidence="22 23">
    <name type="scientific">Longimicrobium terrae</name>
    <dbReference type="NCBI Taxonomy" id="1639882"/>
    <lineage>
        <taxon>Bacteria</taxon>
        <taxon>Pseudomonadati</taxon>
        <taxon>Gemmatimonadota</taxon>
        <taxon>Longimicrobiia</taxon>
        <taxon>Longimicrobiales</taxon>
        <taxon>Longimicrobiaceae</taxon>
        <taxon>Longimicrobium</taxon>
    </lineage>
</organism>
<evidence type="ECO:0000256" key="2">
    <source>
        <dbReference type="ARBA" id="ARBA00007316"/>
    </source>
</evidence>